<evidence type="ECO:0000256" key="2">
    <source>
        <dbReference type="ARBA" id="ARBA00022801"/>
    </source>
</evidence>
<keyword evidence="8" id="KW-1185">Reference proteome</keyword>
<feature type="domain" description="UvrD-like helicase ATP-binding" evidence="5">
    <location>
        <begin position="115"/>
        <end position="157"/>
    </location>
</feature>
<proteinExistence type="predicted"/>
<dbReference type="SUPFAM" id="SSF52540">
    <property type="entry name" value="P-loop containing nucleoside triphosphate hydrolases"/>
    <property type="match status" value="1"/>
</dbReference>
<feature type="domain" description="UvrD-like helicase C-terminal" evidence="6">
    <location>
        <begin position="320"/>
        <end position="375"/>
    </location>
</feature>
<evidence type="ECO:0000313" key="7">
    <source>
        <dbReference type="EMBL" id="MBE1609963.1"/>
    </source>
</evidence>
<dbReference type="GO" id="GO:0016787">
    <property type="term" value="F:hydrolase activity"/>
    <property type="evidence" value="ECO:0007669"/>
    <property type="project" value="UniProtKB-KW"/>
</dbReference>
<dbReference type="RefSeq" id="WP_202896690.1">
    <property type="nucleotide sequence ID" value="NZ_BAABJL010000075.1"/>
</dbReference>
<sequence length="436" mass="48097">MNSSARIPSKQTAKMLRITQNLQIGKRRIPVTHQARLVMGMVRRFCYSTDQQVIARHLDSVNGLSPAGQEYLARELLPHAARAWEDICSPKGRLRFEHDHYMKIWAMTGPALEADFILLDEAQDTNPVLEEVFLAQDAQRVCVGDPAQQIYAWRDAHDVMTGFPSEHLQLTQSFRFGPAIATVANRWLRHAESDMRLTGCGPATSRVGPVPDPTAVLCRGNADAMAEVMAYQDLGVPVAVTGGGRILLGIATAAQDLQAGRRTSHQELFLFNSWGDVQEYVEHDKAGQDLKAIVNLVDKYGPERIIVAVERLSEEKDAKAVVSTAHKAKGREWDSVRIGPGFDPPLDAEDGVQLMLEPEEARLIYVAVTRARHRLDPAGIAWLDAYEQSMARTYGTIAGPPMLQLSLTRQLRLPASPISQFIAAHLPDTVASSATT</sequence>
<evidence type="ECO:0000259" key="6">
    <source>
        <dbReference type="Pfam" id="PF13538"/>
    </source>
</evidence>
<organism evidence="7 8">
    <name type="scientific">Actinopolymorpha pittospori</name>
    <dbReference type="NCBI Taxonomy" id="648752"/>
    <lineage>
        <taxon>Bacteria</taxon>
        <taxon>Bacillati</taxon>
        <taxon>Actinomycetota</taxon>
        <taxon>Actinomycetes</taxon>
        <taxon>Propionibacteriales</taxon>
        <taxon>Actinopolymorphaceae</taxon>
        <taxon>Actinopolymorpha</taxon>
    </lineage>
</organism>
<evidence type="ECO:0000256" key="3">
    <source>
        <dbReference type="ARBA" id="ARBA00022806"/>
    </source>
</evidence>
<dbReference type="PANTHER" id="PTHR11070:SF30">
    <property type="entry name" value="F-BOX DNA HELICASE 1"/>
    <property type="match status" value="1"/>
</dbReference>
<dbReference type="Gene3D" id="3.40.50.300">
    <property type="entry name" value="P-loop containing nucleotide triphosphate hydrolases"/>
    <property type="match status" value="2"/>
</dbReference>
<dbReference type="GO" id="GO:0031297">
    <property type="term" value="P:replication fork processing"/>
    <property type="evidence" value="ECO:0007669"/>
    <property type="project" value="TreeGrafter"/>
</dbReference>
<keyword evidence="1" id="KW-0547">Nucleotide-binding</keyword>
<dbReference type="Pfam" id="PF00580">
    <property type="entry name" value="UvrD-helicase"/>
    <property type="match status" value="1"/>
</dbReference>
<dbReference type="InterPro" id="IPR014016">
    <property type="entry name" value="UvrD-like_ATP-bd"/>
</dbReference>
<evidence type="ECO:0000259" key="5">
    <source>
        <dbReference type="Pfam" id="PF00580"/>
    </source>
</evidence>
<dbReference type="GO" id="GO:0043138">
    <property type="term" value="F:3'-5' DNA helicase activity"/>
    <property type="evidence" value="ECO:0007669"/>
    <property type="project" value="TreeGrafter"/>
</dbReference>
<evidence type="ECO:0000313" key="8">
    <source>
        <dbReference type="Proteomes" id="UP000638648"/>
    </source>
</evidence>
<dbReference type="InterPro" id="IPR027785">
    <property type="entry name" value="UvrD-like_helicase_C"/>
</dbReference>
<name>A0A927RND9_9ACTN</name>
<keyword evidence="3" id="KW-0347">Helicase</keyword>
<keyword evidence="2" id="KW-0378">Hydrolase</keyword>
<dbReference type="GO" id="GO:0005524">
    <property type="term" value="F:ATP binding"/>
    <property type="evidence" value="ECO:0007669"/>
    <property type="project" value="UniProtKB-KW"/>
</dbReference>
<dbReference type="AlphaFoldDB" id="A0A927RND9"/>
<dbReference type="Proteomes" id="UP000638648">
    <property type="component" value="Unassembled WGS sequence"/>
</dbReference>
<keyword evidence="4" id="KW-0067">ATP-binding</keyword>
<gene>
    <name evidence="7" type="ORF">HEB94_006811</name>
</gene>
<evidence type="ECO:0000256" key="4">
    <source>
        <dbReference type="ARBA" id="ARBA00022840"/>
    </source>
</evidence>
<dbReference type="PANTHER" id="PTHR11070">
    <property type="entry name" value="UVRD / RECB / PCRA DNA HELICASE FAMILY MEMBER"/>
    <property type="match status" value="1"/>
</dbReference>
<dbReference type="EMBL" id="JADBEM010000001">
    <property type="protein sequence ID" value="MBE1609963.1"/>
    <property type="molecule type" value="Genomic_DNA"/>
</dbReference>
<dbReference type="InterPro" id="IPR000212">
    <property type="entry name" value="DNA_helicase_UvrD/REP"/>
</dbReference>
<dbReference type="InterPro" id="IPR027417">
    <property type="entry name" value="P-loop_NTPase"/>
</dbReference>
<evidence type="ECO:0008006" key="9">
    <source>
        <dbReference type="Google" id="ProtNLM"/>
    </source>
</evidence>
<comment type="caution">
    <text evidence="7">The sequence shown here is derived from an EMBL/GenBank/DDBJ whole genome shotgun (WGS) entry which is preliminary data.</text>
</comment>
<accession>A0A927RND9</accession>
<dbReference type="Pfam" id="PF13538">
    <property type="entry name" value="UvrD_C_2"/>
    <property type="match status" value="1"/>
</dbReference>
<dbReference type="GO" id="GO:0003677">
    <property type="term" value="F:DNA binding"/>
    <property type="evidence" value="ECO:0007669"/>
    <property type="project" value="InterPro"/>
</dbReference>
<reference evidence="7" key="1">
    <citation type="submission" date="2020-10" db="EMBL/GenBank/DDBJ databases">
        <title>Sequencing the genomes of 1000 actinobacteria strains.</title>
        <authorList>
            <person name="Klenk H.-P."/>
        </authorList>
    </citation>
    <scope>NUCLEOTIDE SEQUENCE</scope>
    <source>
        <strain evidence="7">DSM 45354</strain>
    </source>
</reference>
<evidence type="ECO:0000256" key="1">
    <source>
        <dbReference type="ARBA" id="ARBA00022741"/>
    </source>
</evidence>
<dbReference type="GO" id="GO:0000724">
    <property type="term" value="P:double-strand break repair via homologous recombination"/>
    <property type="evidence" value="ECO:0007669"/>
    <property type="project" value="TreeGrafter"/>
</dbReference>
<protein>
    <recommendedName>
        <fullName evidence="9">DNA helicase</fullName>
    </recommendedName>
</protein>